<protein>
    <submittedName>
        <fullName evidence="2">Transposase</fullName>
    </submittedName>
</protein>
<gene>
    <name evidence="2" type="ORF">H4W79_004684</name>
</gene>
<organism evidence="2 3">
    <name type="scientific">Nocardiopsis terrae</name>
    <dbReference type="NCBI Taxonomy" id="372655"/>
    <lineage>
        <taxon>Bacteria</taxon>
        <taxon>Bacillati</taxon>
        <taxon>Actinomycetota</taxon>
        <taxon>Actinomycetes</taxon>
        <taxon>Streptosporangiales</taxon>
        <taxon>Nocardiopsidaceae</taxon>
        <taxon>Nocardiopsis</taxon>
    </lineage>
</organism>
<dbReference type="RefSeq" id="WP_191267502.1">
    <property type="nucleotide sequence ID" value="NZ_BMXJ01000001.1"/>
</dbReference>
<dbReference type="InterPro" id="IPR036397">
    <property type="entry name" value="RNaseH_sf"/>
</dbReference>
<dbReference type="Pfam" id="PF13358">
    <property type="entry name" value="DDE_3"/>
    <property type="match status" value="1"/>
</dbReference>
<dbReference type="Gene3D" id="3.30.420.10">
    <property type="entry name" value="Ribonuclease H-like superfamily/Ribonuclease H"/>
    <property type="match status" value="1"/>
</dbReference>
<sequence length="173" mass="19904">MSSYESGVSLLPQVRRTYAPRGRAPTLRYRLEWKRASLAAVLDYHATEAERGARLCFDLRPGSYNTDDLIAALEQLKAFYEGEQVVLVRDELSAHRSRAMRTWADAQDWLTLERLPAYAPELNPVEMLWSAIKTRKLANVTEAAERGINRTCENDRLSRFFLTHTRLEIHPPT</sequence>
<dbReference type="EMBL" id="JADBDY010000001">
    <property type="protein sequence ID" value="MBE1460470.1"/>
    <property type="molecule type" value="Genomic_DNA"/>
</dbReference>
<dbReference type="Proteomes" id="UP000598217">
    <property type="component" value="Unassembled WGS sequence"/>
</dbReference>
<accession>A0ABR9HNM6</accession>
<reference evidence="2 3" key="1">
    <citation type="submission" date="2020-10" db="EMBL/GenBank/DDBJ databases">
        <title>Sequencing the genomes of 1000 actinobacteria strains.</title>
        <authorList>
            <person name="Klenk H.-P."/>
        </authorList>
    </citation>
    <scope>NUCLEOTIDE SEQUENCE [LARGE SCALE GENOMIC DNA]</scope>
    <source>
        <strain evidence="2 3">DSM 45157</strain>
    </source>
</reference>
<dbReference type="InterPro" id="IPR038717">
    <property type="entry name" value="Tc1-like_DDE_dom"/>
</dbReference>
<keyword evidence="3" id="KW-1185">Reference proteome</keyword>
<feature type="domain" description="Tc1-like transposase DDE" evidence="1">
    <location>
        <begin position="5"/>
        <end position="138"/>
    </location>
</feature>
<name>A0ABR9HNM6_9ACTN</name>
<evidence type="ECO:0000313" key="2">
    <source>
        <dbReference type="EMBL" id="MBE1460470.1"/>
    </source>
</evidence>
<evidence type="ECO:0000313" key="3">
    <source>
        <dbReference type="Proteomes" id="UP000598217"/>
    </source>
</evidence>
<evidence type="ECO:0000259" key="1">
    <source>
        <dbReference type="Pfam" id="PF13358"/>
    </source>
</evidence>
<comment type="caution">
    <text evidence="2">The sequence shown here is derived from an EMBL/GenBank/DDBJ whole genome shotgun (WGS) entry which is preliminary data.</text>
</comment>
<proteinExistence type="predicted"/>